<keyword evidence="2" id="KW-1185">Reference proteome</keyword>
<gene>
    <name evidence="1" type="ORF">QAD02_022409</name>
</gene>
<name>A0ACC2PT66_9HYME</name>
<evidence type="ECO:0000313" key="2">
    <source>
        <dbReference type="Proteomes" id="UP001239111"/>
    </source>
</evidence>
<sequence length="108" mass="12768">MRHVLVHRSIGYLVDVTLQELRRSSQIHKDGVTQKHWVRVDEILPKYWIKKKTQRRQLVCGIRDPTRYRRYGSDHNITANERGQTTEMSRSDLEGKQGAKTRRGQEVV</sequence>
<reference evidence="1" key="1">
    <citation type="submission" date="2023-04" db="EMBL/GenBank/DDBJ databases">
        <title>A chromosome-level genome assembly of the parasitoid wasp Eretmocerus hayati.</title>
        <authorList>
            <person name="Zhong Y."/>
            <person name="Liu S."/>
            <person name="Liu Y."/>
        </authorList>
    </citation>
    <scope>NUCLEOTIDE SEQUENCE</scope>
    <source>
        <strain evidence="1">ZJU_SS_LIU_2023</strain>
    </source>
</reference>
<comment type="caution">
    <text evidence="1">The sequence shown here is derived from an EMBL/GenBank/DDBJ whole genome shotgun (WGS) entry which is preliminary data.</text>
</comment>
<dbReference type="Proteomes" id="UP001239111">
    <property type="component" value="Chromosome 1"/>
</dbReference>
<protein>
    <submittedName>
        <fullName evidence="1">Uncharacterized protein</fullName>
    </submittedName>
</protein>
<dbReference type="EMBL" id="CM056741">
    <property type="protein sequence ID" value="KAJ8686615.1"/>
    <property type="molecule type" value="Genomic_DNA"/>
</dbReference>
<accession>A0ACC2PT66</accession>
<organism evidence="1 2">
    <name type="scientific">Eretmocerus hayati</name>
    <dbReference type="NCBI Taxonomy" id="131215"/>
    <lineage>
        <taxon>Eukaryota</taxon>
        <taxon>Metazoa</taxon>
        <taxon>Ecdysozoa</taxon>
        <taxon>Arthropoda</taxon>
        <taxon>Hexapoda</taxon>
        <taxon>Insecta</taxon>
        <taxon>Pterygota</taxon>
        <taxon>Neoptera</taxon>
        <taxon>Endopterygota</taxon>
        <taxon>Hymenoptera</taxon>
        <taxon>Apocrita</taxon>
        <taxon>Proctotrupomorpha</taxon>
        <taxon>Chalcidoidea</taxon>
        <taxon>Aphelinidae</taxon>
        <taxon>Aphelininae</taxon>
        <taxon>Eretmocerus</taxon>
    </lineage>
</organism>
<proteinExistence type="predicted"/>
<evidence type="ECO:0000313" key="1">
    <source>
        <dbReference type="EMBL" id="KAJ8686615.1"/>
    </source>
</evidence>